<protein>
    <recommendedName>
        <fullName evidence="4">Flagella basal body P-ring formation protein FlgA C-terminal domain-containing protein</fullName>
    </recommendedName>
</protein>
<keyword evidence="1" id="KW-0732">Signal</keyword>
<proteinExistence type="predicted"/>
<feature type="chain" id="PRO_5002110212" description="Flagella basal body P-ring formation protein FlgA C-terminal domain-containing protein" evidence="1">
    <location>
        <begin position="43"/>
        <end position="271"/>
    </location>
</feature>
<reference evidence="3" key="1">
    <citation type="submission" date="2011-03" db="EMBL/GenBank/DDBJ databases">
        <authorList>
            <person name="Voget S."/>
            <person name="Streit W.R."/>
            <person name="Jaeger K.E."/>
            <person name="Daniel R."/>
        </authorList>
    </citation>
    <scope>NUCLEOTIDE SEQUENCE [LARGE SCALE GENOMIC DNA]</scope>
    <source>
        <strain evidence="3">PG1</strain>
    </source>
</reference>
<sequence>MTRHLPSRASGRARAARRRFGAGLGLAMGALAVSAGSACAFAASASASAPESAPAAAIRFHAAVAVDGTGVTLAELADLAPLPPAIRERAAALVVVSLAPAAKAVRVDARRLADAARHAMPMLAPWLDGTAAREIEIMRRPPAATAARASGICVTLRVDLPAAASPSADQLGRTPCPPAGVRTAWRYDAAQRVARATRALPAGEVVRPPAGPLLAVVHGGERVSDTVRVGAVTVTRSGTALTDAGARRAAAVLTGDAAVQLWRAPAEDRGS</sequence>
<name>A0A0B6RRB3_BURPL</name>
<feature type="signal peptide" evidence="1">
    <location>
        <begin position="1"/>
        <end position="42"/>
    </location>
</feature>
<dbReference type="PROSITE" id="PS51318">
    <property type="entry name" value="TAT"/>
    <property type="match status" value="1"/>
</dbReference>
<accession>A0A0B6RRB3</accession>
<dbReference type="EMBL" id="CP002580">
    <property type="protein sequence ID" value="AJK45908.1"/>
    <property type="molecule type" value="Genomic_DNA"/>
</dbReference>
<evidence type="ECO:0008006" key="4">
    <source>
        <dbReference type="Google" id="ProtNLM"/>
    </source>
</evidence>
<gene>
    <name evidence="2" type="ORF">BGL_1c13920</name>
</gene>
<keyword evidence="3" id="KW-1185">Reference proteome</keyword>
<dbReference type="KEGG" id="bgp:BGL_1c13920"/>
<dbReference type="Proteomes" id="UP000031838">
    <property type="component" value="Chromosome 1"/>
</dbReference>
<organism evidence="2 3">
    <name type="scientific">Burkholderia plantarii</name>
    <dbReference type="NCBI Taxonomy" id="41899"/>
    <lineage>
        <taxon>Bacteria</taxon>
        <taxon>Pseudomonadati</taxon>
        <taxon>Pseudomonadota</taxon>
        <taxon>Betaproteobacteria</taxon>
        <taxon>Burkholderiales</taxon>
        <taxon>Burkholderiaceae</taxon>
        <taxon>Burkholderia</taxon>
    </lineage>
</organism>
<evidence type="ECO:0000256" key="1">
    <source>
        <dbReference type="SAM" id="SignalP"/>
    </source>
</evidence>
<dbReference type="InterPro" id="IPR006311">
    <property type="entry name" value="TAT_signal"/>
</dbReference>
<reference evidence="2 3" key="2">
    <citation type="journal article" date="2016" name="Appl. Microbiol. Biotechnol.">
        <title>Mutations improving production and secretion of extracellular lipase by Burkholderia glumae PG1.</title>
        <authorList>
            <person name="Knapp A."/>
            <person name="Voget S."/>
            <person name="Gao R."/>
            <person name="Zaburannyi N."/>
            <person name="Krysciak D."/>
            <person name="Breuer M."/>
            <person name="Hauer B."/>
            <person name="Streit W.R."/>
            <person name="Muller R."/>
            <person name="Daniel R."/>
            <person name="Jaeger K.E."/>
        </authorList>
    </citation>
    <scope>NUCLEOTIDE SEQUENCE [LARGE SCALE GENOMIC DNA]</scope>
    <source>
        <strain evidence="2 3">PG1</strain>
    </source>
</reference>
<evidence type="ECO:0000313" key="3">
    <source>
        <dbReference type="Proteomes" id="UP000031838"/>
    </source>
</evidence>
<dbReference type="HOGENOM" id="CLU_1084536_0_0_4"/>
<dbReference type="AlphaFoldDB" id="A0A0B6RRB3"/>
<evidence type="ECO:0000313" key="2">
    <source>
        <dbReference type="EMBL" id="AJK45908.1"/>
    </source>
</evidence>